<sequence length="190" mass="22321">MIEVKGSEPRLLITTVFGREAMAALEVESALLDMCRDVVVEYRRRKGLVIVFSSVCRDPYSMVLRLRARGCSAIRWAIPLQSYVRSRYEDIRRACRDIVMFYPERKPIILVGICRKRGWYIDSCTRLLKFVGEDLESLGIAEVDFKRYSYVLRIEIVDDVAFLSLYRRSDEHLFRFRPSYLHTQLPQVIV</sequence>
<dbReference type="AlphaFoldDB" id="A0A832YX36"/>
<evidence type="ECO:0008006" key="3">
    <source>
        <dbReference type="Google" id="ProtNLM"/>
    </source>
</evidence>
<dbReference type="EMBL" id="DQTV01000015">
    <property type="protein sequence ID" value="HIP56576.1"/>
    <property type="molecule type" value="Genomic_DNA"/>
</dbReference>
<evidence type="ECO:0000313" key="1">
    <source>
        <dbReference type="EMBL" id="HIP56576.1"/>
    </source>
</evidence>
<dbReference type="Proteomes" id="UP000605805">
    <property type="component" value="Unassembled WGS sequence"/>
</dbReference>
<name>A0A832YX36_9CREN</name>
<gene>
    <name evidence="1" type="ORF">EYH02_00680</name>
</gene>
<comment type="caution">
    <text evidence="1">The sequence shown here is derived from an EMBL/GenBank/DDBJ whole genome shotgun (WGS) entry which is preliminary data.</text>
</comment>
<reference evidence="1" key="1">
    <citation type="journal article" date="2020" name="ISME J.">
        <title>Gammaproteobacteria mediating utilization of methyl-, sulfur- and petroleum organic compounds in deep ocean hydrothermal plumes.</title>
        <authorList>
            <person name="Zhou Z."/>
            <person name="Liu Y."/>
            <person name="Pan J."/>
            <person name="Cron B.R."/>
            <person name="Toner B.M."/>
            <person name="Anantharaman K."/>
            <person name="Breier J.A."/>
            <person name="Dick G.J."/>
            <person name="Li M."/>
        </authorList>
    </citation>
    <scope>NUCLEOTIDE SEQUENCE</scope>
    <source>
        <strain evidence="1">SZUA-1435</strain>
    </source>
</reference>
<protein>
    <recommendedName>
        <fullName evidence="3">THUMP domain-containing protein</fullName>
    </recommendedName>
</protein>
<organism evidence="1 2">
    <name type="scientific">Ignisphaera aggregans</name>
    <dbReference type="NCBI Taxonomy" id="334771"/>
    <lineage>
        <taxon>Archaea</taxon>
        <taxon>Thermoproteota</taxon>
        <taxon>Thermoprotei</taxon>
        <taxon>Desulfurococcales</taxon>
        <taxon>Desulfurococcaceae</taxon>
        <taxon>Ignisphaera</taxon>
    </lineage>
</organism>
<accession>A0A832YX36</accession>
<proteinExistence type="predicted"/>
<evidence type="ECO:0000313" key="2">
    <source>
        <dbReference type="Proteomes" id="UP000605805"/>
    </source>
</evidence>